<dbReference type="PROSITE" id="PS00455">
    <property type="entry name" value="AMP_BINDING"/>
    <property type="match status" value="1"/>
</dbReference>
<evidence type="ECO:0000259" key="4">
    <source>
        <dbReference type="Pfam" id="PF13193"/>
    </source>
</evidence>
<dbReference type="InterPro" id="IPR025110">
    <property type="entry name" value="AMP-bd_C"/>
</dbReference>
<dbReference type="InterPro" id="IPR020845">
    <property type="entry name" value="AMP-binding_CS"/>
</dbReference>
<gene>
    <name evidence="5" type="ORF">Slin15195_G126000</name>
</gene>
<dbReference type="PANTHER" id="PTHR43201">
    <property type="entry name" value="ACYL-COA SYNTHETASE"/>
    <property type="match status" value="1"/>
</dbReference>
<dbReference type="Pfam" id="PF00501">
    <property type="entry name" value="AMP-binding"/>
    <property type="match status" value="1"/>
</dbReference>
<comment type="pathway">
    <text evidence="1">Siderophore biosynthesis.</text>
</comment>
<dbReference type="FunFam" id="3.40.50.12780:FF:000003">
    <property type="entry name" value="Long-chain-fatty-acid--CoA ligase FadD"/>
    <property type="match status" value="1"/>
</dbReference>
<evidence type="ECO:0000313" key="5">
    <source>
        <dbReference type="EMBL" id="USW59281.1"/>
    </source>
</evidence>
<protein>
    <submittedName>
        <fullName evidence="5">AMP-dependent synthetase/ligase, AMP-binding, AMP-binding enzyme domain, ANL</fullName>
    </submittedName>
</protein>
<name>A0A9Q9EPZ1_9PEZI</name>
<reference evidence="5" key="1">
    <citation type="submission" date="2022-06" db="EMBL/GenBank/DDBJ databases">
        <title>Complete genome sequences of two strains of the flax pathogen Septoria linicola.</title>
        <authorList>
            <person name="Lapalu N."/>
            <person name="Simon A."/>
            <person name="Demenou B."/>
            <person name="Paumier D."/>
            <person name="Guillot M.-P."/>
            <person name="Gout L."/>
            <person name="Valade R."/>
        </authorList>
    </citation>
    <scope>NUCLEOTIDE SEQUENCE</scope>
    <source>
        <strain evidence="5">SE15195</strain>
    </source>
</reference>
<dbReference type="OrthoDB" id="10253115at2759"/>
<dbReference type="Proteomes" id="UP001056384">
    <property type="component" value="Chromosome 12"/>
</dbReference>
<dbReference type="InterPro" id="IPR042099">
    <property type="entry name" value="ANL_N_sf"/>
</dbReference>
<dbReference type="PANTHER" id="PTHR43201:SF6">
    <property type="entry name" value="ACYL COA SYNTHETASE (EUROFUNG)"/>
    <property type="match status" value="1"/>
</dbReference>
<dbReference type="InterPro" id="IPR045851">
    <property type="entry name" value="AMP-bd_C_sf"/>
</dbReference>
<accession>A0A9Q9EPZ1</accession>
<evidence type="ECO:0000256" key="2">
    <source>
        <dbReference type="ARBA" id="ARBA00006432"/>
    </source>
</evidence>
<sequence length="580" mass="64646">MSIQTIQEISNQNIQYSLFHGPADPPLVTLPLGDLLDLQCSKYGDNECVVTPWNGDRWTYYNLQDQSLQLARYLEARGVRPGDRISILAGNRAEYASVFFACMRLGAILVILNNTYTTSEAEYALQYTESKVLFATPFIGRQDNRSMLKRFRTSSEALPALQQIVTLDGTWEDFMDYQHAINVGARLPEGPVKAIQQRISPYETCNLQFTSGSTGHPKAAMLTHFGLLNNSRFIGDRMSLTQEDVLCCPPPMFHCFGLVLGLLACITHGAKIVYPSEVFDGPSVLEAITSERATALHGVPAMFDTLFSLPRPANFECSRLRTGIIAGAPVPRHLMELLVNEFGMTEFTSSYGLTEASPTCFNAFVDDSIDRRLTTVGTLMPHAHAKIVDRDGHIVPVGVRGELCMAGYQLQQGYWKNAEKTAETMTRDQDGVLWLHTGDEAVFDVYGYCSITGRFKDIIIRGGENIYPLEIEERLVQHSAVERAIVVGLPHPRYQEVPAAFLQRAEGASRPSDDEIREWTRVNLGRHKAPVHIFWLGEDGVTVEIPVTGSGKIKKFEMRKIGQALLDRARGGEEPIRARL</sequence>
<dbReference type="AlphaFoldDB" id="A0A9Q9EPZ1"/>
<comment type="similarity">
    <text evidence="2">Belongs to the ATP-dependent AMP-binding enzyme family.</text>
</comment>
<evidence type="ECO:0000313" key="6">
    <source>
        <dbReference type="Proteomes" id="UP001056384"/>
    </source>
</evidence>
<dbReference type="GO" id="GO:0031956">
    <property type="term" value="F:medium-chain fatty acid-CoA ligase activity"/>
    <property type="evidence" value="ECO:0007669"/>
    <property type="project" value="TreeGrafter"/>
</dbReference>
<feature type="domain" description="AMP-binding enzyme C-terminal" evidence="4">
    <location>
        <begin position="470"/>
        <end position="552"/>
    </location>
</feature>
<feature type="domain" description="AMP-dependent synthetase/ligase" evidence="3">
    <location>
        <begin position="38"/>
        <end position="415"/>
    </location>
</feature>
<organism evidence="5 6">
    <name type="scientific">Septoria linicola</name>
    <dbReference type="NCBI Taxonomy" id="215465"/>
    <lineage>
        <taxon>Eukaryota</taxon>
        <taxon>Fungi</taxon>
        <taxon>Dikarya</taxon>
        <taxon>Ascomycota</taxon>
        <taxon>Pezizomycotina</taxon>
        <taxon>Dothideomycetes</taxon>
        <taxon>Dothideomycetidae</taxon>
        <taxon>Mycosphaerellales</taxon>
        <taxon>Mycosphaerellaceae</taxon>
        <taxon>Septoria</taxon>
    </lineage>
</organism>
<dbReference type="Pfam" id="PF13193">
    <property type="entry name" value="AMP-binding_C"/>
    <property type="match status" value="1"/>
</dbReference>
<dbReference type="InterPro" id="IPR000873">
    <property type="entry name" value="AMP-dep_synth/lig_dom"/>
</dbReference>
<dbReference type="SUPFAM" id="SSF56801">
    <property type="entry name" value="Acetyl-CoA synthetase-like"/>
    <property type="match status" value="1"/>
</dbReference>
<dbReference type="Gene3D" id="3.40.50.12780">
    <property type="entry name" value="N-terminal domain of ligase-like"/>
    <property type="match status" value="1"/>
</dbReference>
<evidence type="ECO:0000259" key="3">
    <source>
        <dbReference type="Pfam" id="PF00501"/>
    </source>
</evidence>
<keyword evidence="6" id="KW-1185">Reference proteome</keyword>
<dbReference type="Gene3D" id="3.30.300.30">
    <property type="match status" value="1"/>
</dbReference>
<proteinExistence type="inferred from homology"/>
<dbReference type="GO" id="GO:0006631">
    <property type="term" value="P:fatty acid metabolic process"/>
    <property type="evidence" value="ECO:0007669"/>
    <property type="project" value="TreeGrafter"/>
</dbReference>
<dbReference type="EMBL" id="CP099429">
    <property type="protein sequence ID" value="USW59281.1"/>
    <property type="molecule type" value="Genomic_DNA"/>
</dbReference>
<evidence type="ECO:0000256" key="1">
    <source>
        <dbReference type="ARBA" id="ARBA00004924"/>
    </source>
</evidence>